<proteinExistence type="predicted"/>
<dbReference type="EnsemblPlants" id="Ma06_t24310.1">
    <property type="protein sequence ID" value="Ma06_p24310.1"/>
    <property type="gene ID" value="Ma06_g24310"/>
</dbReference>
<evidence type="ECO:0000256" key="1">
    <source>
        <dbReference type="SAM" id="Phobius"/>
    </source>
</evidence>
<keyword evidence="1" id="KW-0812">Transmembrane</keyword>
<organism evidence="3 4">
    <name type="scientific">Musa acuminata subsp. malaccensis</name>
    <name type="common">Wild banana</name>
    <name type="synonym">Musa malaccensis</name>
    <dbReference type="NCBI Taxonomy" id="214687"/>
    <lineage>
        <taxon>Eukaryota</taxon>
        <taxon>Viridiplantae</taxon>
        <taxon>Streptophyta</taxon>
        <taxon>Embryophyta</taxon>
        <taxon>Tracheophyta</taxon>
        <taxon>Spermatophyta</taxon>
        <taxon>Magnoliopsida</taxon>
        <taxon>Liliopsida</taxon>
        <taxon>Zingiberales</taxon>
        <taxon>Musaceae</taxon>
        <taxon>Musa</taxon>
    </lineage>
</organism>
<evidence type="ECO:0000313" key="4">
    <source>
        <dbReference type="Proteomes" id="UP000012960"/>
    </source>
</evidence>
<keyword evidence="1" id="KW-1133">Transmembrane helix</keyword>
<keyword evidence="4" id="KW-1185">Reference proteome</keyword>
<reference evidence="2" key="1">
    <citation type="submission" date="2021-03" db="EMBL/GenBank/DDBJ databases">
        <authorList>
            <consortium name="Genoscope - CEA"/>
            <person name="William W."/>
        </authorList>
    </citation>
    <scope>NUCLEOTIDE SEQUENCE</scope>
    <source>
        <strain evidence="2">Doubled-haploid Pahang</strain>
    </source>
</reference>
<protein>
    <submittedName>
        <fullName evidence="2">(wild Malaysian banana) hypothetical protein</fullName>
    </submittedName>
</protein>
<gene>
    <name evidence="2" type="ORF">GSMUA_171020.1</name>
</gene>
<reference evidence="3" key="2">
    <citation type="submission" date="2021-05" db="UniProtKB">
        <authorList>
            <consortium name="EnsemblPlants"/>
        </authorList>
    </citation>
    <scope>IDENTIFICATION</scope>
    <source>
        <strain evidence="3">subsp. malaccensis</strain>
    </source>
</reference>
<accession>A0A804JJV5</accession>
<dbReference type="AlphaFoldDB" id="A0A804JJV5"/>
<dbReference type="EMBL" id="HG996471">
    <property type="protein sequence ID" value="CAG1847307.1"/>
    <property type="molecule type" value="Genomic_DNA"/>
</dbReference>
<feature type="transmembrane region" description="Helical" evidence="1">
    <location>
        <begin position="65"/>
        <end position="84"/>
    </location>
</feature>
<keyword evidence="1" id="KW-0472">Membrane</keyword>
<sequence>MVGLRSSIKIFPCTIYSNRTATPLRLNSPTCSILRPLGIRINWGTFCTECGKRWASCVVCCGVPIPLGGATWIVVLLGFLYTVWHTFKQLLSAEPRGAPSFDLP</sequence>
<dbReference type="Proteomes" id="UP000012960">
    <property type="component" value="Unplaced"/>
</dbReference>
<dbReference type="InParanoid" id="A0A804JJV5"/>
<evidence type="ECO:0000313" key="2">
    <source>
        <dbReference type="EMBL" id="CAG1847307.1"/>
    </source>
</evidence>
<evidence type="ECO:0000313" key="3">
    <source>
        <dbReference type="EnsemblPlants" id="Ma06_p24310.1"/>
    </source>
</evidence>
<name>A0A804JJV5_MUSAM</name>
<dbReference type="Gramene" id="Ma06_t24310.1">
    <property type="protein sequence ID" value="Ma06_p24310.1"/>
    <property type="gene ID" value="Ma06_g24310"/>
</dbReference>